<sequence length="1143" mass="119423">MADEGDDAKGSVEKYVDDKSKEKVHKYEDGTPKDDDGDTWANLVAHLTGYPMPKRSTLFEKLTSDHGGPLFRMDFQDHDVAEVLKSGFEVNSGEDYDIWFFTGPGNARLKQARIVFEGTAQDKDGHIIWADTSGKTAADVKAGVGGEFTDYNKDTMSNEDLFRYMNGPRTALLDLFGGGTTHTSFGGRSVPDASAVDLKTFDATGDSFDRAAKFFKDYATIIKGWEDALGKDDAVWKGESADIFRSLLTKTRENYEAYIDTFNGSGDQVGQGQTVYSRALSQAKVALQLAAQRLLDAWQKWAQSDYYEPIRVLGYVLDDLARWVEDNNVKKTKVYASTTYNGVWYYARTEDGFTQNHPKYGDLADKSSWKKVGEEAVRIWNQAVDEYLVKPAATVQSDLNNTFLDLGRQFTDHIPKPKTTSTAATDYDKKKTEEENKRIEEENKKLKDEYEQDKKDAEAKEKDAQDKADEQSEHLQDALDKLGDANNDQSEHLQDALDKLGDANNDQTEHLQDALDKLGDANGAGAGADGGAVPTLPRTELALDSLGSGGDGGLGTDGSTVPTTTSLGTLDGLNGSGGAGADGGTLPTLPRTELALDTPGGDGDGGGLGTDSAFVPTTTSLGTLDGLNGGNTRTAGQKQDTDALRRTLLPLDDAPTGIRTPTGGLTSLSGGDFATTFPDGSSASFDPRTGMLTSVDPTGLTSATDLTHGAAVSNPDGSVTRLENGRLTTQFPDGSKQVVDPDTGIVTTTDPAGRTTTTDLGSLQGLNDNTRSDSGLHGAGAPTDSGDLRDRVVTQSLGDLGDLPGLGHHGTTGLQTPTGGHLALNDGDFATTYPDGSSTSFDPDTGMLTSVGPNGRTIATDLTHGASVTNPDGSTTSLDHGQLTTRFPDGSKQVVDPDTGIVTTTDPAGRTTTDLRDLGGLGGLDDSGSTVPDNLTDRVVTLPTSGPGAATSMSGMKDLGTLRDLNVPSSLGSPGGSASGGSGGSVALGGTDTARATALGDIGSAGTDSGSGAANVSGPPVVTAASGQATGSPGMPMMPMSGMGTGGDKGSHTERVRAVLTDSLEESRRRTGTARHGHWGGDDEDDTFLAPVSRPATTSGRAGEETPGTAPQVRTAGSSSYQVDDDTDVWGTDEGGAPAVIGR</sequence>
<reference evidence="2 3" key="1">
    <citation type="submission" date="2020-08" db="EMBL/GenBank/DDBJ databases">
        <title>Whole-Genome Sequence of French Clinical Streptomyces mexicanus Strain Q0842.</title>
        <authorList>
            <person name="Boxberger M."/>
            <person name="La Scola B."/>
        </authorList>
    </citation>
    <scope>NUCLEOTIDE SEQUENCE [LARGE SCALE GENOMIC DNA]</scope>
    <source>
        <strain evidence="2 3">Marseille-Q0842</strain>
    </source>
</reference>
<dbReference type="Gene3D" id="2.60.450.20">
    <property type="match status" value="2"/>
</dbReference>
<feature type="region of interest" description="Disordered" evidence="1">
    <location>
        <begin position="1"/>
        <end position="38"/>
    </location>
</feature>
<comment type="caution">
    <text evidence="2">The sequence shown here is derived from an EMBL/GenBank/DDBJ whole genome shotgun (WGS) entry which is preliminary data.</text>
</comment>
<feature type="compositionally biased region" description="Low complexity" evidence="1">
    <location>
        <begin position="747"/>
        <end position="758"/>
    </location>
</feature>
<gene>
    <name evidence="2" type="ORF">H1R13_15270</name>
</gene>
<feature type="compositionally biased region" description="Gly residues" evidence="1">
    <location>
        <begin position="547"/>
        <end position="556"/>
    </location>
</feature>
<feature type="compositionally biased region" description="Low complexity" evidence="1">
    <location>
        <begin position="617"/>
        <end position="634"/>
    </location>
</feature>
<feature type="compositionally biased region" description="Gly residues" evidence="1">
    <location>
        <begin position="574"/>
        <end position="583"/>
    </location>
</feature>
<accession>A0A7X1I097</accession>
<dbReference type="InterPro" id="IPR047002">
    <property type="entry name" value="Tcp10_C_sf"/>
</dbReference>
<feature type="compositionally biased region" description="Gly residues" evidence="1">
    <location>
        <begin position="600"/>
        <end position="609"/>
    </location>
</feature>
<dbReference type="OrthoDB" id="4338769at2"/>
<proteinExistence type="predicted"/>
<feature type="compositionally biased region" description="Low complexity" evidence="1">
    <location>
        <begin position="557"/>
        <end position="573"/>
    </location>
</feature>
<dbReference type="AlphaFoldDB" id="A0A7X1I097"/>
<evidence type="ECO:0000313" key="2">
    <source>
        <dbReference type="EMBL" id="MBC2866297.1"/>
    </source>
</evidence>
<dbReference type="NCBIfam" id="NF038047">
    <property type="entry name" value="not_Tcp10"/>
    <property type="match status" value="1"/>
</dbReference>
<organism evidence="2 3">
    <name type="scientific">Streptomyces mexicanus</name>
    <dbReference type="NCBI Taxonomy" id="178566"/>
    <lineage>
        <taxon>Bacteria</taxon>
        <taxon>Bacillati</taxon>
        <taxon>Actinomycetota</taxon>
        <taxon>Actinomycetes</taxon>
        <taxon>Kitasatosporales</taxon>
        <taxon>Streptomycetaceae</taxon>
        <taxon>Streptomyces</taxon>
    </lineage>
</organism>
<feature type="region of interest" description="Disordered" evidence="1">
    <location>
        <begin position="542"/>
        <end position="643"/>
    </location>
</feature>
<feature type="compositionally biased region" description="Basic and acidic residues" evidence="1">
    <location>
        <begin position="7"/>
        <end position="34"/>
    </location>
</feature>
<keyword evidence="3" id="KW-1185">Reference proteome</keyword>
<protein>
    <submittedName>
        <fullName evidence="2">AAWKG family protein</fullName>
    </submittedName>
</protein>
<name>A0A7X1I097_9ACTN</name>
<feature type="region of interest" description="Disordered" evidence="1">
    <location>
        <begin position="411"/>
        <end position="474"/>
    </location>
</feature>
<feature type="compositionally biased region" description="Polar residues" evidence="1">
    <location>
        <begin position="759"/>
        <end position="773"/>
    </location>
</feature>
<feature type="compositionally biased region" description="Low complexity" evidence="1">
    <location>
        <begin position="903"/>
        <end position="912"/>
    </location>
</feature>
<feature type="compositionally biased region" description="Gly residues" evidence="1">
    <location>
        <begin position="973"/>
        <end position="987"/>
    </location>
</feature>
<dbReference type="RefSeq" id="WP_159674457.1">
    <property type="nucleotide sequence ID" value="NZ_JACMHY010000005.1"/>
</dbReference>
<dbReference type="EMBL" id="JACMHY010000005">
    <property type="protein sequence ID" value="MBC2866297.1"/>
    <property type="molecule type" value="Genomic_DNA"/>
</dbReference>
<feature type="region of interest" description="Disordered" evidence="1">
    <location>
        <begin position="1008"/>
        <end position="1143"/>
    </location>
</feature>
<dbReference type="Proteomes" id="UP000517694">
    <property type="component" value="Unassembled WGS sequence"/>
</dbReference>
<feature type="compositionally biased region" description="Basic and acidic residues" evidence="1">
    <location>
        <begin position="426"/>
        <end position="474"/>
    </location>
</feature>
<feature type="region of interest" description="Disordered" evidence="1">
    <location>
        <begin position="801"/>
        <end position="827"/>
    </location>
</feature>
<feature type="region of interest" description="Disordered" evidence="1">
    <location>
        <begin position="729"/>
        <end position="788"/>
    </location>
</feature>
<evidence type="ECO:0000313" key="3">
    <source>
        <dbReference type="Proteomes" id="UP000517694"/>
    </source>
</evidence>
<feature type="compositionally biased region" description="Low complexity" evidence="1">
    <location>
        <begin position="801"/>
        <end position="822"/>
    </location>
</feature>
<feature type="compositionally biased region" description="Low complexity" evidence="1">
    <location>
        <begin position="1030"/>
        <end position="1042"/>
    </location>
</feature>
<feature type="region of interest" description="Disordered" evidence="1">
    <location>
        <begin position="886"/>
        <end position="989"/>
    </location>
</feature>
<evidence type="ECO:0000256" key="1">
    <source>
        <dbReference type="SAM" id="MobiDB-lite"/>
    </source>
</evidence>